<gene>
    <name evidence="1" type="ORF">C0Q90_14440</name>
</gene>
<organism evidence="1 2">
    <name type="scientific">Lacticaseibacillus paracasei</name>
    <name type="common">Lactobacillus paracasei</name>
    <dbReference type="NCBI Taxonomy" id="1597"/>
    <lineage>
        <taxon>Bacteria</taxon>
        <taxon>Bacillati</taxon>
        <taxon>Bacillota</taxon>
        <taxon>Bacilli</taxon>
        <taxon>Lactobacillales</taxon>
        <taxon>Lactobacillaceae</taxon>
        <taxon>Lacticaseibacillus</taxon>
    </lineage>
</organism>
<reference evidence="1 2" key="1">
    <citation type="journal article" date="2018" name="Genome Announc.">
        <title>Draft Genome Sequence of Lactobacillus paracasei DUP 13076, Which Exhibits Potent Antipathogenic Effects against Salmonella enterica Serovars Enteritidis, Typhimurium, and Heidelberg.</title>
        <authorList>
            <person name="Muyyarikkandy M.S."/>
            <person name="Alqahtani F.H."/>
            <person name="Mandoiu I."/>
            <person name="Amalaradjou M.A."/>
        </authorList>
    </citation>
    <scope>NUCLEOTIDE SEQUENCE [LARGE SCALE GENOMIC DNA]</scope>
    <source>
        <strain evidence="1 2">DUP 13076</strain>
    </source>
</reference>
<dbReference type="AlphaFoldDB" id="A0AB36X851"/>
<name>A0AB36X851_LACPA</name>
<dbReference type="EMBL" id="PKQJ01000025">
    <property type="protein sequence ID" value="PLC45163.1"/>
    <property type="molecule type" value="Genomic_DNA"/>
</dbReference>
<protein>
    <submittedName>
        <fullName evidence="1">Uncharacterized protein</fullName>
    </submittedName>
</protein>
<dbReference type="KEGG" id="lcs:LCBD_0589"/>
<accession>A0AB36X851</accession>
<proteinExistence type="predicted"/>
<sequence>MPLLGNVVRFHEAALANAKIMNAKCQLIAGVFCAKERRLNMAESVGIFCAKERRLNMAESVGIWLHDRNLKLISKDRDALSYRIQASWVKDHTDYPIKPGMTVVIGNIKPPNQLKNVLVLKVGSAELKRDGSLVISGERIKSVPKNLI</sequence>
<evidence type="ECO:0000313" key="1">
    <source>
        <dbReference type="EMBL" id="PLC45163.1"/>
    </source>
</evidence>
<comment type="caution">
    <text evidence="1">The sequence shown here is derived from an EMBL/GenBank/DDBJ whole genome shotgun (WGS) entry which is preliminary data.</text>
</comment>
<dbReference type="KEGG" id="lce:LC2W_0587"/>
<dbReference type="Proteomes" id="UP000234512">
    <property type="component" value="Unassembled WGS sequence"/>
</dbReference>
<evidence type="ECO:0000313" key="2">
    <source>
        <dbReference type="Proteomes" id="UP000234512"/>
    </source>
</evidence>